<organism evidence="1 2">
    <name type="scientific">Mucilaginibacter conchicola</name>
    <dbReference type="NCBI Taxonomy" id="2303333"/>
    <lineage>
        <taxon>Bacteria</taxon>
        <taxon>Pseudomonadati</taxon>
        <taxon>Bacteroidota</taxon>
        <taxon>Sphingobacteriia</taxon>
        <taxon>Sphingobacteriales</taxon>
        <taxon>Sphingobacteriaceae</taxon>
        <taxon>Mucilaginibacter</taxon>
    </lineage>
</organism>
<evidence type="ECO:0000313" key="2">
    <source>
        <dbReference type="Proteomes" id="UP000264217"/>
    </source>
</evidence>
<accession>A0A372NWL9</accession>
<gene>
    <name evidence="1" type="ORF">D0C36_02880</name>
</gene>
<dbReference type="OrthoDB" id="1436925at2"/>
<dbReference type="PROSITE" id="PS51257">
    <property type="entry name" value="PROKAR_LIPOPROTEIN"/>
    <property type="match status" value="1"/>
</dbReference>
<dbReference type="EMBL" id="QWDC01000001">
    <property type="protein sequence ID" value="RFZ94508.1"/>
    <property type="molecule type" value="Genomic_DNA"/>
</dbReference>
<proteinExistence type="predicted"/>
<dbReference type="RefSeq" id="WP_117390070.1">
    <property type="nucleotide sequence ID" value="NZ_QWDC01000001.1"/>
</dbReference>
<keyword evidence="2" id="KW-1185">Reference proteome</keyword>
<protein>
    <recommendedName>
        <fullName evidence="3">Viral A-type inclusion protein</fullName>
    </recommendedName>
</protein>
<dbReference type="AlphaFoldDB" id="A0A372NWL9"/>
<comment type="caution">
    <text evidence="1">The sequence shown here is derived from an EMBL/GenBank/DDBJ whole genome shotgun (WGS) entry which is preliminary data.</text>
</comment>
<sequence>MKKLFAAAILSATLFSCADKQQQEKDLLNEVIAIHDRVMEKDELVMINKMQLDTLIKDSVSADVTTKAISLRGNLDTVDSRMEKWMHNFDAENKGKSHDEIITYLTDQKKQISALDSNLNIAVKTADTFIKQNKKK</sequence>
<dbReference type="Proteomes" id="UP000264217">
    <property type="component" value="Unassembled WGS sequence"/>
</dbReference>
<name>A0A372NWL9_9SPHI</name>
<evidence type="ECO:0008006" key="3">
    <source>
        <dbReference type="Google" id="ProtNLM"/>
    </source>
</evidence>
<evidence type="ECO:0000313" key="1">
    <source>
        <dbReference type="EMBL" id="RFZ94508.1"/>
    </source>
</evidence>
<reference evidence="1 2" key="1">
    <citation type="submission" date="2018-08" db="EMBL/GenBank/DDBJ databases">
        <title>Mucilaginibacter sp. MYSH2.</title>
        <authorList>
            <person name="Seo T."/>
        </authorList>
    </citation>
    <scope>NUCLEOTIDE SEQUENCE [LARGE SCALE GENOMIC DNA]</scope>
    <source>
        <strain evidence="1 2">MYSH2</strain>
    </source>
</reference>